<feature type="region of interest" description="Disordered" evidence="2">
    <location>
        <begin position="1"/>
        <end position="24"/>
    </location>
</feature>
<feature type="compositionally biased region" description="Low complexity" evidence="2">
    <location>
        <begin position="115"/>
        <end position="128"/>
    </location>
</feature>
<protein>
    <submittedName>
        <fullName evidence="3">Uncharacterized protein</fullName>
    </submittedName>
</protein>
<feature type="region of interest" description="Disordered" evidence="2">
    <location>
        <begin position="68"/>
        <end position="133"/>
    </location>
</feature>
<feature type="region of interest" description="Disordered" evidence="2">
    <location>
        <begin position="282"/>
        <end position="301"/>
    </location>
</feature>
<keyword evidence="4" id="KW-1185">Reference proteome</keyword>
<dbReference type="Proteomes" id="UP000041254">
    <property type="component" value="Unassembled WGS sequence"/>
</dbReference>
<dbReference type="VEuPathDB" id="CryptoDB:Vbra_11550"/>
<evidence type="ECO:0000256" key="1">
    <source>
        <dbReference type="SAM" id="Coils"/>
    </source>
</evidence>
<dbReference type="EMBL" id="CDMY01000218">
    <property type="protein sequence ID" value="CEL94402.1"/>
    <property type="molecule type" value="Genomic_DNA"/>
</dbReference>
<evidence type="ECO:0000256" key="2">
    <source>
        <dbReference type="SAM" id="MobiDB-lite"/>
    </source>
</evidence>
<dbReference type="AlphaFoldDB" id="A0A0G4EGA2"/>
<evidence type="ECO:0000313" key="4">
    <source>
        <dbReference type="Proteomes" id="UP000041254"/>
    </source>
</evidence>
<reference evidence="3 4" key="1">
    <citation type="submission" date="2014-11" db="EMBL/GenBank/DDBJ databases">
        <authorList>
            <person name="Zhu J."/>
            <person name="Qi W."/>
            <person name="Song R."/>
        </authorList>
    </citation>
    <scope>NUCLEOTIDE SEQUENCE [LARGE SCALE GENOMIC DNA]</scope>
</reference>
<feature type="coiled-coil region" evidence="1">
    <location>
        <begin position="158"/>
        <end position="192"/>
    </location>
</feature>
<name>A0A0G4EGA2_VITBC</name>
<accession>A0A0G4EGA2</accession>
<organism evidence="3 4">
    <name type="scientific">Vitrella brassicaformis (strain CCMP3155)</name>
    <dbReference type="NCBI Taxonomy" id="1169540"/>
    <lineage>
        <taxon>Eukaryota</taxon>
        <taxon>Sar</taxon>
        <taxon>Alveolata</taxon>
        <taxon>Colpodellida</taxon>
        <taxon>Vitrellaceae</taxon>
        <taxon>Vitrella</taxon>
    </lineage>
</organism>
<keyword evidence="1" id="KW-0175">Coiled coil</keyword>
<evidence type="ECO:0000313" key="3">
    <source>
        <dbReference type="EMBL" id="CEL94402.1"/>
    </source>
</evidence>
<feature type="region of interest" description="Disordered" evidence="2">
    <location>
        <begin position="382"/>
        <end position="443"/>
    </location>
</feature>
<dbReference type="InParanoid" id="A0A0G4EGA2"/>
<proteinExistence type="predicted"/>
<dbReference type="Gene3D" id="1.20.5.730">
    <property type="entry name" value="Single helix bin"/>
    <property type="match status" value="1"/>
</dbReference>
<gene>
    <name evidence="3" type="ORF">Vbra_11550</name>
</gene>
<sequence>MEEDGGGPSGPSTSRSSGLGDGEETVAALKERYAAQMAEMRERLAELQADWENQIRIVNDLRRQLETASSISSFSPRSMVAFPPSPRRRPSFFGLSNGDVSDRDRADAATDNGNDDLGTGRATDDGGATAAGGGAMDEAQAQLVESLQQQIVEVSTVVATREAEIQKLQDGLDQLTCESQQLRGQLSEKDQMLIRLQHKIMCLEASKNSGSPVTSDWSITHAFPPAPIGLPAKTYRPPSTPSIDHPLRPICSDHDLMMRENATPNVIPWSPQLVRPFACRTTAKRSSPPSPSAAHHHHTYRSFHRGYSLTLPREPEPLGEQTPPGISRVFAAIERIEEPVSPPMRGYVKRSFSMPVNHPSMIVSLPPLSQEPDTVFVLSNMQHQQQGEEGEGESSKLHATTNGIDGGCGGGLRMREMPTHHHHHHHTEATSTEAESRDSGGSPSFCVKVVDEAIPVVVDAGTSDRLMTPRGDHDIAVLPCPLVALGDQASGGN</sequence>